<feature type="region of interest" description="Disordered" evidence="1">
    <location>
        <begin position="64"/>
        <end position="92"/>
    </location>
</feature>
<dbReference type="EMBL" id="ML170156">
    <property type="protein sequence ID" value="TDL29604.1"/>
    <property type="molecule type" value="Genomic_DNA"/>
</dbReference>
<name>A0A4R5XEQ6_9AGAM</name>
<feature type="compositionally biased region" description="Basic and acidic residues" evidence="1">
    <location>
        <begin position="68"/>
        <end position="92"/>
    </location>
</feature>
<proteinExistence type="predicted"/>
<gene>
    <name evidence="2" type="ORF">BD410DRAFT_31662</name>
</gene>
<evidence type="ECO:0000313" key="3">
    <source>
        <dbReference type="Proteomes" id="UP000294933"/>
    </source>
</evidence>
<evidence type="ECO:0000313" key="2">
    <source>
        <dbReference type="EMBL" id="TDL29604.1"/>
    </source>
</evidence>
<protein>
    <submittedName>
        <fullName evidence="2">Uncharacterized protein</fullName>
    </submittedName>
</protein>
<sequence>MRIHKPKCTVHFALVFSAPSLGRVFSGTIEIDRWQQSTHPEATPRRRQWNRFGPKECALFETHVQQPHHHDSEIEKVHTEHETSAEEKGKGE</sequence>
<organism evidence="2 3">
    <name type="scientific">Rickenella mellea</name>
    <dbReference type="NCBI Taxonomy" id="50990"/>
    <lineage>
        <taxon>Eukaryota</taxon>
        <taxon>Fungi</taxon>
        <taxon>Dikarya</taxon>
        <taxon>Basidiomycota</taxon>
        <taxon>Agaricomycotina</taxon>
        <taxon>Agaricomycetes</taxon>
        <taxon>Hymenochaetales</taxon>
        <taxon>Rickenellaceae</taxon>
        <taxon>Rickenella</taxon>
    </lineage>
</organism>
<dbReference type="AlphaFoldDB" id="A0A4R5XEQ6"/>
<dbReference type="Proteomes" id="UP000294933">
    <property type="component" value="Unassembled WGS sequence"/>
</dbReference>
<evidence type="ECO:0000256" key="1">
    <source>
        <dbReference type="SAM" id="MobiDB-lite"/>
    </source>
</evidence>
<accession>A0A4R5XEQ6</accession>
<reference evidence="2 3" key="1">
    <citation type="submission" date="2018-06" db="EMBL/GenBank/DDBJ databases">
        <title>A transcriptomic atlas of mushroom development highlights an independent origin of complex multicellularity.</title>
        <authorList>
            <consortium name="DOE Joint Genome Institute"/>
            <person name="Krizsan K."/>
            <person name="Almasi E."/>
            <person name="Merenyi Z."/>
            <person name="Sahu N."/>
            <person name="Viragh M."/>
            <person name="Koszo T."/>
            <person name="Mondo S."/>
            <person name="Kiss B."/>
            <person name="Balint B."/>
            <person name="Kues U."/>
            <person name="Barry K."/>
            <person name="Hegedus J.C."/>
            <person name="Henrissat B."/>
            <person name="Johnson J."/>
            <person name="Lipzen A."/>
            <person name="Ohm R."/>
            <person name="Nagy I."/>
            <person name="Pangilinan J."/>
            <person name="Yan J."/>
            <person name="Xiong Y."/>
            <person name="Grigoriev I.V."/>
            <person name="Hibbett D.S."/>
            <person name="Nagy L.G."/>
        </authorList>
    </citation>
    <scope>NUCLEOTIDE SEQUENCE [LARGE SCALE GENOMIC DNA]</scope>
    <source>
        <strain evidence="2 3">SZMC22713</strain>
    </source>
</reference>
<keyword evidence="3" id="KW-1185">Reference proteome</keyword>
<dbReference type="VEuPathDB" id="FungiDB:BD410DRAFT_31662"/>